<dbReference type="Proteomes" id="UP000198869">
    <property type="component" value="Unassembled WGS sequence"/>
</dbReference>
<dbReference type="OrthoDB" id="581140at2"/>
<evidence type="ECO:0000313" key="3">
    <source>
        <dbReference type="Proteomes" id="UP000198869"/>
    </source>
</evidence>
<organism evidence="2 3">
    <name type="scientific">Chryseobacterium taeanense</name>
    <dbReference type="NCBI Taxonomy" id="311334"/>
    <lineage>
        <taxon>Bacteria</taxon>
        <taxon>Pseudomonadati</taxon>
        <taxon>Bacteroidota</taxon>
        <taxon>Flavobacteriia</taxon>
        <taxon>Flavobacteriales</taxon>
        <taxon>Weeksellaceae</taxon>
        <taxon>Chryseobacterium group</taxon>
        <taxon>Chryseobacterium</taxon>
    </lineage>
</organism>
<evidence type="ECO:0000313" key="2">
    <source>
        <dbReference type="EMBL" id="SDH82527.1"/>
    </source>
</evidence>
<reference evidence="3" key="1">
    <citation type="submission" date="2016-10" db="EMBL/GenBank/DDBJ databases">
        <authorList>
            <person name="Varghese N."/>
            <person name="Submissions S."/>
        </authorList>
    </citation>
    <scope>NUCLEOTIDE SEQUENCE [LARGE SCALE GENOMIC DNA]</scope>
    <source>
        <strain evidence="3">DSM 17071</strain>
    </source>
</reference>
<feature type="signal peptide" evidence="1">
    <location>
        <begin position="1"/>
        <end position="18"/>
    </location>
</feature>
<dbReference type="AlphaFoldDB" id="A0A1G8FK85"/>
<proteinExistence type="predicted"/>
<dbReference type="RefSeq" id="WP_139164584.1">
    <property type="nucleotide sequence ID" value="NZ_FNDW01000002.1"/>
</dbReference>
<feature type="chain" id="PRO_5011683973" evidence="1">
    <location>
        <begin position="19"/>
        <end position="481"/>
    </location>
</feature>
<evidence type="ECO:0000256" key="1">
    <source>
        <dbReference type="SAM" id="SignalP"/>
    </source>
</evidence>
<name>A0A1G8FK85_9FLAO</name>
<dbReference type="EMBL" id="FNDW01000002">
    <property type="protein sequence ID" value="SDH82527.1"/>
    <property type="molecule type" value="Genomic_DNA"/>
</dbReference>
<sequence length="481" mass="50225">MKHLFTAAAMLLSMTAFAQVGINNTSPKATLDITAKTTDGSKPEGLIIPQLSGSNIHSATVAGVYGSNQKGLIIYATSADSSPTSATANITAAGYYYFDGSVWQKMAGAAAGDTTNDAWINDTTNSMVKLGTKADGTTRAAGTDFVAKDNGQIGIGTSSPDASAALEVASTNKGMLIPRVSLTGSTDQTTIPSPATGLMAYNTGAAGLVFKGFVFWNGTEWRSVNNNPTISPAITSLKCTDAYLEPNTFSAGVAYTGVLKVPYTGGNAGLFSGGTVINSTVNTGLTATLNSGELESGSGVLSYTVSGTPLQNSPIAASFNLGSTVFGVTGCTASVGDGVGTNVTTKKIIYNSANSNFSYSIKIDDLEFSIYNEQVYFRFQQDPSLSTNFNSLTKWYYSTNNYLAQSVTITPSAATNSVTANGSNIANWIRLGSVGAAFNNFQDLEYNAELIIPNRNTLYRIYATRFAAGSSGTYVLVITKY</sequence>
<gene>
    <name evidence="2" type="ORF">SAMN05421846_102175</name>
</gene>
<keyword evidence="3" id="KW-1185">Reference proteome</keyword>
<protein>
    <submittedName>
        <fullName evidence="2">Uncharacterized protein</fullName>
    </submittedName>
</protein>
<keyword evidence="1" id="KW-0732">Signal</keyword>
<dbReference type="STRING" id="311334.SAMN05421846_102175"/>
<accession>A0A1G8FK85</accession>